<keyword evidence="4 6" id="KW-1133">Transmembrane helix</keyword>
<dbReference type="InterPro" id="IPR043428">
    <property type="entry name" value="LivM-like"/>
</dbReference>
<dbReference type="PANTHER" id="PTHR30482:SF10">
    <property type="entry name" value="HIGH-AFFINITY BRANCHED-CHAIN AMINO ACID TRANSPORT PROTEIN BRAE"/>
    <property type="match status" value="1"/>
</dbReference>
<dbReference type="GO" id="GO:0005886">
    <property type="term" value="C:plasma membrane"/>
    <property type="evidence" value="ECO:0007669"/>
    <property type="project" value="UniProtKB-SubCell"/>
</dbReference>
<feature type="transmembrane region" description="Helical" evidence="6">
    <location>
        <begin position="65"/>
        <end position="89"/>
    </location>
</feature>
<keyword evidence="8" id="KW-1185">Reference proteome</keyword>
<proteinExistence type="predicted"/>
<evidence type="ECO:0000256" key="3">
    <source>
        <dbReference type="ARBA" id="ARBA00022692"/>
    </source>
</evidence>
<evidence type="ECO:0000313" key="7">
    <source>
        <dbReference type="EMBL" id="RBP38263.1"/>
    </source>
</evidence>
<dbReference type="OrthoDB" id="9814461at2"/>
<feature type="transmembrane region" description="Helical" evidence="6">
    <location>
        <begin position="37"/>
        <end position="58"/>
    </location>
</feature>
<evidence type="ECO:0000313" key="8">
    <source>
        <dbReference type="Proteomes" id="UP000253628"/>
    </source>
</evidence>
<evidence type="ECO:0000256" key="1">
    <source>
        <dbReference type="ARBA" id="ARBA00004651"/>
    </source>
</evidence>
<sequence>MAEFIQISVDGLVIGTIYGLIALGFSIVYRVTGAINLAQGGFVVISALIGFSLTQVFGMPAYAGLPLAVIVTTVVGTALGSVTFVPALGRLSNSNVLMITVGILTMLEGLSFVVWGSQPYAPPVFSGKVPVSIGNVHIPTQDFWVLATVAVVLVGLWYLIGHTRLGRALRACSENPMAASLVGVNVSRVTVLSFMLATALAAIAGVVVAPTTTLQFDTGRLFTISGFIAVVIGGLSSAGGALVGGLLLGVATQLATAYVSSLFSSAIAVLILLAVLVWRPGGLIRPRVARRQDVRDEKRVSGRILRFPPKTAIWMSVIGLAIAVTVPFFVVSNGIMSSLTIAAIQFIALIGLDLLMGYCGQISLGHAGFMAIGGYTAGYLVVNFNTPPLLAVLAGMGLSLACALILAVVTLRLRGLYLALATLAFSLLVDSFAVGFIDITGGPSGLVGVPSFSVAGFDFDTPVSMYYLALGVNVVVLLLLFGGLRSRFGRATIAIRTDQLAATALGVNVVRHKLVVFSISALLASLSGSLYAFSFNFLSPDMVGVDKSFELVSMMVIGGEGTLVGSLFGCILLTLLPTIFQPLAYYKTLVSGLLLILCFLYLPQGIYGAFAERLVRWTSRSKQPGQSFASSGEKSV</sequence>
<feature type="transmembrane region" description="Helical" evidence="6">
    <location>
        <begin position="388"/>
        <end position="409"/>
    </location>
</feature>
<dbReference type="InterPro" id="IPR001851">
    <property type="entry name" value="ABC_transp_permease"/>
</dbReference>
<feature type="transmembrane region" description="Helical" evidence="6">
    <location>
        <begin position="95"/>
        <end position="115"/>
    </location>
</feature>
<dbReference type="RefSeq" id="WP_113933831.1">
    <property type="nucleotide sequence ID" value="NZ_JACCEU010000008.1"/>
</dbReference>
<feature type="transmembrane region" description="Helical" evidence="6">
    <location>
        <begin position="588"/>
        <end position="610"/>
    </location>
</feature>
<feature type="transmembrane region" description="Helical" evidence="6">
    <location>
        <begin position="12"/>
        <end position="31"/>
    </location>
</feature>
<dbReference type="AlphaFoldDB" id="A0A366H7U6"/>
<evidence type="ECO:0000256" key="4">
    <source>
        <dbReference type="ARBA" id="ARBA00022989"/>
    </source>
</evidence>
<comment type="caution">
    <text evidence="7">The sequence shown here is derived from an EMBL/GenBank/DDBJ whole genome shotgun (WGS) entry which is preliminary data.</text>
</comment>
<comment type="subcellular location">
    <subcellularLocation>
        <location evidence="1">Cell membrane</location>
        <topology evidence="1">Multi-pass membrane protein</topology>
    </subcellularLocation>
</comment>
<dbReference type="PANTHER" id="PTHR30482">
    <property type="entry name" value="HIGH-AFFINITY BRANCHED-CHAIN AMINO ACID TRANSPORT SYSTEM PERMEASE"/>
    <property type="match status" value="1"/>
</dbReference>
<dbReference type="CDD" id="cd06582">
    <property type="entry name" value="TM_PBP1_LivH_like"/>
    <property type="match status" value="1"/>
</dbReference>
<gene>
    <name evidence="7" type="ORF">DFR37_10727</name>
</gene>
<feature type="transmembrane region" description="Helical" evidence="6">
    <location>
        <begin position="554"/>
        <end position="576"/>
    </location>
</feature>
<evidence type="ECO:0000256" key="5">
    <source>
        <dbReference type="ARBA" id="ARBA00023136"/>
    </source>
</evidence>
<dbReference type="Proteomes" id="UP000253628">
    <property type="component" value="Unassembled WGS sequence"/>
</dbReference>
<keyword evidence="5 6" id="KW-0472">Membrane</keyword>
<dbReference type="Pfam" id="PF02653">
    <property type="entry name" value="BPD_transp_2"/>
    <property type="match status" value="2"/>
</dbReference>
<feature type="transmembrane region" description="Helical" evidence="6">
    <location>
        <begin position="257"/>
        <end position="278"/>
    </location>
</feature>
<reference evidence="7 8" key="1">
    <citation type="submission" date="2018-06" db="EMBL/GenBank/DDBJ databases">
        <title>Genomic Encyclopedia of Type Strains, Phase IV (KMG-IV): sequencing the most valuable type-strain genomes for metagenomic binning, comparative biology and taxonomic classification.</title>
        <authorList>
            <person name="Goeker M."/>
        </authorList>
    </citation>
    <scope>NUCLEOTIDE SEQUENCE [LARGE SCALE GENOMIC DNA]</scope>
    <source>
        <strain evidence="7 8">DSM 25520</strain>
    </source>
</reference>
<dbReference type="CDD" id="cd06581">
    <property type="entry name" value="TM_PBP1_LivM_like"/>
    <property type="match status" value="1"/>
</dbReference>
<feature type="transmembrane region" description="Helical" evidence="6">
    <location>
        <begin position="416"/>
        <end position="437"/>
    </location>
</feature>
<organism evidence="7 8">
    <name type="scientific">Eoetvoesiella caeni</name>
    <dbReference type="NCBI Taxonomy" id="645616"/>
    <lineage>
        <taxon>Bacteria</taxon>
        <taxon>Pseudomonadati</taxon>
        <taxon>Pseudomonadota</taxon>
        <taxon>Betaproteobacteria</taxon>
        <taxon>Burkholderiales</taxon>
        <taxon>Alcaligenaceae</taxon>
        <taxon>Eoetvoesiella</taxon>
    </lineage>
</organism>
<feature type="transmembrane region" description="Helical" evidence="6">
    <location>
        <begin position="514"/>
        <end position="534"/>
    </location>
</feature>
<feature type="transmembrane region" description="Helical" evidence="6">
    <location>
        <begin position="465"/>
        <end position="484"/>
    </location>
</feature>
<feature type="transmembrane region" description="Helical" evidence="6">
    <location>
        <begin position="189"/>
        <end position="209"/>
    </location>
</feature>
<keyword evidence="3 6" id="KW-0812">Transmembrane</keyword>
<feature type="transmembrane region" description="Helical" evidence="6">
    <location>
        <begin position="311"/>
        <end position="329"/>
    </location>
</feature>
<protein>
    <submittedName>
        <fullName evidence="7">Branched-chain amino acid transport system permease protein</fullName>
    </submittedName>
</protein>
<accession>A0A366H7U6</accession>
<name>A0A366H7U6_9BURK</name>
<dbReference type="GO" id="GO:0015658">
    <property type="term" value="F:branched-chain amino acid transmembrane transporter activity"/>
    <property type="evidence" value="ECO:0007669"/>
    <property type="project" value="InterPro"/>
</dbReference>
<evidence type="ECO:0000256" key="6">
    <source>
        <dbReference type="SAM" id="Phobius"/>
    </source>
</evidence>
<feature type="transmembrane region" description="Helical" evidence="6">
    <location>
        <begin position="143"/>
        <end position="160"/>
    </location>
</feature>
<feature type="transmembrane region" description="Helical" evidence="6">
    <location>
        <begin position="221"/>
        <end position="251"/>
    </location>
</feature>
<dbReference type="EMBL" id="QNRQ01000007">
    <property type="protein sequence ID" value="RBP38263.1"/>
    <property type="molecule type" value="Genomic_DNA"/>
</dbReference>
<evidence type="ECO:0000256" key="2">
    <source>
        <dbReference type="ARBA" id="ARBA00022475"/>
    </source>
</evidence>
<keyword evidence="2" id="KW-1003">Cell membrane</keyword>